<dbReference type="STRING" id="1691903.A9B99_01930"/>
<proteinExistence type="predicted"/>
<dbReference type="NCBIfam" id="TIGR00752">
    <property type="entry name" value="slp"/>
    <property type="match status" value="1"/>
</dbReference>
<dbReference type="PIRSF" id="PIRSF004982">
    <property type="entry name" value="SlP"/>
    <property type="match status" value="1"/>
</dbReference>
<dbReference type="OrthoDB" id="5295757at2"/>
<sequence>MAGGSVRRGIYGLGLVACLLLTGCVSVPDAIKGTSPTPQMDLVRVMNAPSLYVGEEARFGGKVIGLQNLDGKTRLEIAVMPLDDGARPVLGQASIGRIYADVTGFLDPVDYRGHLITVVGPITGTEKGKIGQSQYTWMVMKATGFKRWRVVQQVVSPPDIVDPWMWGSGYHLRMRPAPWGYYNYGPARVESVVTE</sequence>
<reference evidence="2" key="1">
    <citation type="submission" date="2016-05" db="EMBL/GenBank/DDBJ databases">
        <authorList>
            <person name="Behera P."/>
            <person name="Vaishampayan P."/>
            <person name="Singh N."/>
            <person name="Raina V."/>
            <person name="Suar M."/>
            <person name="Pattnaik A."/>
            <person name="Rastogi G."/>
        </authorList>
    </citation>
    <scope>NUCLEOTIDE SEQUENCE [LARGE SCALE GENOMIC DNA]</scope>
    <source>
        <strain evidence="2">MP23</strain>
    </source>
</reference>
<name>A0A1B7L820_9ENTR</name>
<accession>A0A1B7L820</accession>
<dbReference type="GO" id="GO:0019867">
    <property type="term" value="C:outer membrane"/>
    <property type="evidence" value="ECO:0007669"/>
    <property type="project" value="InterPro"/>
</dbReference>
<dbReference type="Proteomes" id="UP000078225">
    <property type="component" value="Unassembled WGS sequence"/>
</dbReference>
<evidence type="ECO:0008006" key="3">
    <source>
        <dbReference type="Google" id="ProtNLM"/>
    </source>
</evidence>
<dbReference type="RefSeq" id="WP_064594087.1">
    <property type="nucleotide sequence ID" value="NZ_CP134782.1"/>
</dbReference>
<dbReference type="AlphaFoldDB" id="A0A1B7L820"/>
<dbReference type="EMBL" id="LYRP01000001">
    <property type="protein sequence ID" value="OAT78512.1"/>
    <property type="molecule type" value="Genomic_DNA"/>
</dbReference>
<dbReference type="PANTHER" id="PTHR37530">
    <property type="entry name" value="OUTER MEMBRANE PROTEIN SLP"/>
    <property type="match status" value="1"/>
</dbReference>
<dbReference type="Pfam" id="PF03843">
    <property type="entry name" value="Slp"/>
    <property type="match status" value="1"/>
</dbReference>
<gene>
    <name evidence="1" type="ORF">A9B99_01930</name>
</gene>
<dbReference type="PANTHER" id="PTHR37530:SF1">
    <property type="entry name" value="OUTER MEMBRANE PROTEIN SLP"/>
    <property type="match status" value="1"/>
</dbReference>
<evidence type="ECO:0000313" key="2">
    <source>
        <dbReference type="Proteomes" id="UP000078225"/>
    </source>
</evidence>
<organism evidence="1 2">
    <name type="scientific">Mangrovibacter phragmitis</name>
    <dbReference type="NCBI Taxonomy" id="1691903"/>
    <lineage>
        <taxon>Bacteria</taxon>
        <taxon>Pseudomonadati</taxon>
        <taxon>Pseudomonadota</taxon>
        <taxon>Gammaproteobacteria</taxon>
        <taxon>Enterobacterales</taxon>
        <taxon>Enterobacteriaceae</taxon>
        <taxon>Mangrovibacter</taxon>
    </lineage>
</organism>
<comment type="caution">
    <text evidence="1">The sequence shown here is derived from an EMBL/GenBank/DDBJ whole genome shotgun (WGS) entry which is preliminary data.</text>
</comment>
<evidence type="ECO:0000313" key="1">
    <source>
        <dbReference type="EMBL" id="OAT78512.1"/>
    </source>
</evidence>
<keyword evidence="2" id="KW-1185">Reference proteome</keyword>
<dbReference type="InterPro" id="IPR004658">
    <property type="entry name" value="OMP_Slp"/>
</dbReference>
<dbReference type="PROSITE" id="PS51257">
    <property type="entry name" value="PROKAR_LIPOPROTEIN"/>
    <property type="match status" value="1"/>
</dbReference>
<protein>
    <recommendedName>
        <fullName evidence="3">Starvation-inducible protein</fullName>
    </recommendedName>
</protein>